<protein>
    <recommendedName>
        <fullName evidence="3">YjcQ protein</fullName>
    </recommendedName>
</protein>
<dbReference type="EMBL" id="FOSJ01000026">
    <property type="protein sequence ID" value="SFK36456.1"/>
    <property type="molecule type" value="Genomic_DNA"/>
</dbReference>
<organism evidence="1 2">
    <name type="scientific">Marinilactibacillus piezotolerans</name>
    <dbReference type="NCBI Taxonomy" id="258723"/>
    <lineage>
        <taxon>Bacteria</taxon>
        <taxon>Bacillati</taxon>
        <taxon>Bacillota</taxon>
        <taxon>Bacilli</taxon>
        <taxon>Lactobacillales</taxon>
        <taxon>Carnobacteriaceae</taxon>
        <taxon>Marinilactibacillus</taxon>
    </lineage>
</organism>
<evidence type="ECO:0008006" key="3">
    <source>
        <dbReference type="Google" id="ProtNLM"/>
    </source>
</evidence>
<keyword evidence="2" id="KW-1185">Reference proteome</keyword>
<name>A0A1I3YZ36_9LACT</name>
<reference evidence="2" key="1">
    <citation type="submission" date="2016-10" db="EMBL/GenBank/DDBJ databases">
        <authorList>
            <person name="Varghese N."/>
            <person name="Submissions S."/>
        </authorList>
    </citation>
    <scope>NUCLEOTIDE SEQUENCE [LARGE SCALE GENOMIC DNA]</scope>
    <source>
        <strain evidence="2">DSM 16108</strain>
    </source>
</reference>
<accession>A0A1I3YZ36</accession>
<gene>
    <name evidence="1" type="ORF">SAMN04488569_102614</name>
</gene>
<evidence type="ECO:0000313" key="2">
    <source>
        <dbReference type="Proteomes" id="UP000199589"/>
    </source>
</evidence>
<dbReference type="Proteomes" id="UP000199589">
    <property type="component" value="Unassembled WGS sequence"/>
</dbReference>
<dbReference type="RefSeq" id="WP_091897789.1">
    <property type="nucleotide sequence ID" value="NZ_FOSJ01000026.1"/>
</dbReference>
<proteinExistence type="predicted"/>
<dbReference type="AlphaFoldDB" id="A0A1I3YZ36"/>
<evidence type="ECO:0000313" key="1">
    <source>
        <dbReference type="EMBL" id="SFK36456.1"/>
    </source>
</evidence>
<sequence>MSEDILRNRIIEIYKSDEGINGKIGELKTAFPDGEIIENVEQLYEEGILVIRDGKGSGKESFLSKADNDKEVTDFYPEVLRYK</sequence>
<dbReference type="OrthoDB" id="2167011at2"/>